<dbReference type="InterPro" id="IPR050351">
    <property type="entry name" value="BphY/WalK/GraS-like"/>
</dbReference>
<evidence type="ECO:0000256" key="10">
    <source>
        <dbReference type="ARBA" id="ARBA00022840"/>
    </source>
</evidence>
<organism evidence="17 18">
    <name type="scientific">Exiguobacterium marinum</name>
    <dbReference type="NCBI Taxonomy" id="273528"/>
    <lineage>
        <taxon>Bacteria</taxon>
        <taxon>Bacillati</taxon>
        <taxon>Bacillota</taxon>
        <taxon>Bacilli</taxon>
        <taxon>Bacillales</taxon>
        <taxon>Bacillales Family XII. Incertae Sedis</taxon>
        <taxon>Exiguobacterium</taxon>
    </lineage>
</organism>
<dbReference type="EMBL" id="CP118099">
    <property type="protein sequence ID" value="WDH75520.1"/>
    <property type="molecule type" value="Genomic_DNA"/>
</dbReference>
<keyword evidence="7 15" id="KW-0812">Transmembrane</keyword>
<dbReference type="PROSITE" id="PS50109">
    <property type="entry name" value="HIS_KIN"/>
    <property type="match status" value="1"/>
</dbReference>
<evidence type="ECO:0000256" key="3">
    <source>
        <dbReference type="ARBA" id="ARBA00012438"/>
    </source>
</evidence>
<keyword evidence="13 15" id="KW-0472">Membrane</keyword>
<dbReference type="InterPro" id="IPR036097">
    <property type="entry name" value="HisK_dim/P_sf"/>
</dbReference>
<dbReference type="Pfam" id="PF02518">
    <property type="entry name" value="HATPase_c"/>
    <property type="match status" value="1"/>
</dbReference>
<keyword evidence="10 17" id="KW-0067">ATP-binding</keyword>
<keyword evidence="14" id="KW-0175">Coiled coil</keyword>
<keyword evidence="8" id="KW-0547">Nucleotide-binding</keyword>
<evidence type="ECO:0000256" key="4">
    <source>
        <dbReference type="ARBA" id="ARBA00022475"/>
    </source>
</evidence>
<dbReference type="SUPFAM" id="SSF47384">
    <property type="entry name" value="Homodimeric domain of signal transducing histidine kinase"/>
    <property type="match status" value="1"/>
</dbReference>
<dbReference type="RefSeq" id="WP_026825116.1">
    <property type="nucleotide sequence ID" value="NZ_CP118099.1"/>
</dbReference>
<dbReference type="Gene3D" id="6.10.340.10">
    <property type="match status" value="1"/>
</dbReference>
<sequence length="844" mass="96928">MKRVRRMRETFRGRLLFDFILLIIVSGFFSLVIYLFDTIQGVKEEFVQQEVATKQMQSIVYDYIEQSRQVIQTTADNVETLRSTGSSVAVEQEMIDHIKTHNPRFENLYIADEGGRTIAFSPKVNGDGQSNIGLDFSNRFYFKQLQMTRDTYVSHVFQGRGGSQKPLIVIATPIFSEEDDMSGYILGALSLEGIGETLIANNFNQEQFPVVVDDRDQIVFHPNTYPSKEVKTVTMNPDEHGERMWGNVWRVFDEEKQQSQFVTYEVVPEYGWTVWIARPVESVVASVIKTIIPNTLLFLMIATIMFILGSILSRKLNRSLADFMNQTELLVEHNETSHVVRHLQSIRAPKEIIELAKRFEHMAEHVRESQENLRQLNEALEEKVSRRTKELEQNNLELKALNQFMTSFRHAPNIISLVQSTLQDMASILPYPLFVSLPNQVISKDAILSQESLCEFLDAQQKGYRFYTNHLYFGGRAGGMLLVGLTADQTISKREEIFLHTLSDAFSILLDNKVLVDETTKQNALWNATLSSMSEGVIVLNESGEIEYVNRFMELNFELSQSDQVEDWDTVMKLYGDEKDISRLFIDDQIFHVQPFSVIGSSDTIGQGYIVRDVTREVEIDQLKDNLISLASHEFKTPLTNIRGSIETLMRTDVSWDSSFRTELLQGIQEDAQRIRQLIDDWLDITKIESGNFPVELEAVLFIPYVKAIIKELQIEEYTTYEWNGPTVVEVDFNRFRQVLVNLLTNAVRYSDGSPKIQIRTEETNESWQLVIEDQGIGIRHDHVNRIFDRFYQVEMKSTRRKGGTGLGLAICKGIIEAHGGNIRVESELGHGTRFFLTMPKEED</sequence>
<dbReference type="PANTHER" id="PTHR42878">
    <property type="entry name" value="TWO-COMPONENT HISTIDINE KINASE"/>
    <property type="match status" value="1"/>
</dbReference>
<evidence type="ECO:0000313" key="18">
    <source>
        <dbReference type="Proteomes" id="UP001213680"/>
    </source>
</evidence>
<evidence type="ECO:0000256" key="5">
    <source>
        <dbReference type="ARBA" id="ARBA00022553"/>
    </source>
</evidence>
<name>A0ABY7WXC4_9BACL</name>
<dbReference type="PANTHER" id="PTHR42878:SF7">
    <property type="entry name" value="SENSOR HISTIDINE KINASE GLRK"/>
    <property type="match status" value="1"/>
</dbReference>
<dbReference type="CDD" id="cd00075">
    <property type="entry name" value="HATPase"/>
    <property type="match status" value="1"/>
</dbReference>
<dbReference type="SUPFAM" id="SSF55874">
    <property type="entry name" value="ATPase domain of HSP90 chaperone/DNA topoisomerase II/histidine kinase"/>
    <property type="match status" value="1"/>
</dbReference>
<dbReference type="InterPro" id="IPR029151">
    <property type="entry name" value="Sensor-like_sf"/>
</dbReference>
<keyword evidence="5" id="KW-0597">Phosphoprotein</keyword>
<proteinExistence type="predicted"/>
<dbReference type="InterPro" id="IPR033479">
    <property type="entry name" value="dCache_1"/>
</dbReference>
<reference evidence="17 18" key="1">
    <citation type="submission" date="2023-02" db="EMBL/GenBank/DDBJ databases">
        <title>A bacterium isolated from plastisphere.</title>
        <authorList>
            <person name="Sun Y."/>
        </authorList>
    </citation>
    <scope>NUCLEOTIDE SEQUENCE [LARGE SCALE GENOMIC DNA]</scope>
    <source>
        <strain evidence="18">a-1</strain>
    </source>
</reference>
<keyword evidence="18" id="KW-1185">Reference proteome</keyword>
<dbReference type="CDD" id="cd12914">
    <property type="entry name" value="PDC1_DGC_like"/>
    <property type="match status" value="1"/>
</dbReference>
<gene>
    <name evidence="17" type="ORF">PTI97_11900</name>
</gene>
<keyword evidence="6" id="KW-0808">Transferase</keyword>
<feature type="transmembrane region" description="Helical" evidence="15">
    <location>
        <begin position="15"/>
        <end position="36"/>
    </location>
</feature>
<feature type="domain" description="Histidine kinase" evidence="16">
    <location>
        <begin position="630"/>
        <end position="843"/>
    </location>
</feature>
<dbReference type="SUPFAM" id="SSF103190">
    <property type="entry name" value="Sensory domain-like"/>
    <property type="match status" value="1"/>
</dbReference>
<evidence type="ECO:0000313" key="17">
    <source>
        <dbReference type="EMBL" id="WDH75520.1"/>
    </source>
</evidence>
<evidence type="ECO:0000256" key="8">
    <source>
        <dbReference type="ARBA" id="ARBA00022741"/>
    </source>
</evidence>
<evidence type="ECO:0000256" key="2">
    <source>
        <dbReference type="ARBA" id="ARBA00004651"/>
    </source>
</evidence>
<comment type="subcellular location">
    <subcellularLocation>
        <location evidence="2">Cell membrane</location>
        <topology evidence="2">Multi-pass membrane protein</topology>
    </subcellularLocation>
</comment>
<evidence type="ECO:0000259" key="16">
    <source>
        <dbReference type="PROSITE" id="PS50109"/>
    </source>
</evidence>
<evidence type="ECO:0000256" key="9">
    <source>
        <dbReference type="ARBA" id="ARBA00022777"/>
    </source>
</evidence>
<keyword evidence="11 15" id="KW-1133">Transmembrane helix</keyword>
<dbReference type="Pfam" id="PF02743">
    <property type="entry name" value="dCache_1"/>
    <property type="match status" value="1"/>
</dbReference>
<dbReference type="InterPro" id="IPR005467">
    <property type="entry name" value="His_kinase_dom"/>
</dbReference>
<evidence type="ECO:0000256" key="13">
    <source>
        <dbReference type="ARBA" id="ARBA00023136"/>
    </source>
</evidence>
<dbReference type="Gene3D" id="3.30.450.20">
    <property type="entry name" value="PAS domain"/>
    <property type="match status" value="2"/>
</dbReference>
<evidence type="ECO:0000256" key="12">
    <source>
        <dbReference type="ARBA" id="ARBA00023012"/>
    </source>
</evidence>
<dbReference type="InterPro" id="IPR004358">
    <property type="entry name" value="Sig_transdc_His_kin-like_C"/>
</dbReference>
<dbReference type="Gene3D" id="3.30.565.10">
    <property type="entry name" value="Histidine kinase-like ATPase, C-terminal domain"/>
    <property type="match status" value="1"/>
</dbReference>
<dbReference type="Pfam" id="PF00512">
    <property type="entry name" value="HisKA"/>
    <property type="match status" value="1"/>
</dbReference>
<evidence type="ECO:0000256" key="14">
    <source>
        <dbReference type="SAM" id="Coils"/>
    </source>
</evidence>
<dbReference type="InterPro" id="IPR036890">
    <property type="entry name" value="HATPase_C_sf"/>
</dbReference>
<dbReference type="GO" id="GO:0005524">
    <property type="term" value="F:ATP binding"/>
    <property type="evidence" value="ECO:0007669"/>
    <property type="project" value="UniProtKB-KW"/>
</dbReference>
<comment type="catalytic activity">
    <reaction evidence="1">
        <text>ATP + protein L-histidine = ADP + protein N-phospho-L-histidine.</text>
        <dbReference type="EC" id="2.7.13.3"/>
    </reaction>
</comment>
<keyword evidence="9" id="KW-0418">Kinase</keyword>
<dbReference type="Proteomes" id="UP001213680">
    <property type="component" value="Chromosome"/>
</dbReference>
<dbReference type="InterPro" id="IPR003661">
    <property type="entry name" value="HisK_dim/P_dom"/>
</dbReference>
<evidence type="ECO:0000256" key="6">
    <source>
        <dbReference type="ARBA" id="ARBA00022679"/>
    </source>
</evidence>
<evidence type="ECO:0000256" key="7">
    <source>
        <dbReference type="ARBA" id="ARBA00022692"/>
    </source>
</evidence>
<accession>A0ABY7WXC4</accession>
<evidence type="ECO:0000256" key="15">
    <source>
        <dbReference type="SAM" id="Phobius"/>
    </source>
</evidence>
<dbReference type="SMART" id="SM00387">
    <property type="entry name" value="HATPase_c"/>
    <property type="match status" value="1"/>
</dbReference>
<evidence type="ECO:0000256" key="11">
    <source>
        <dbReference type="ARBA" id="ARBA00022989"/>
    </source>
</evidence>
<dbReference type="PRINTS" id="PR00344">
    <property type="entry name" value="BCTRLSENSOR"/>
</dbReference>
<dbReference type="InterPro" id="IPR003594">
    <property type="entry name" value="HATPase_dom"/>
</dbReference>
<keyword evidence="4" id="KW-1003">Cell membrane</keyword>
<dbReference type="CDD" id="cd00082">
    <property type="entry name" value="HisKA"/>
    <property type="match status" value="1"/>
</dbReference>
<dbReference type="Gene3D" id="1.10.287.130">
    <property type="match status" value="1"/>
</dbReference>
<keyword evidence="12" id="KW-0902">Two-component regulatory system</keyword>
<dbReference type="SMART" id="SM00388">
    <property type="entry name" value="HisKA"/>
    <property type="match status" value="1"/>
</dbReference>
<dbReference type="EC" id="2.7.13.3" evidence="3"/>
<evidence type="ECO:0000256" key="1">
    <source>
        <dbReference type="ARBA" id="ARBA00000085"/>
    </source>
</evidence>
<protein>
    <recommendedName>
        <fullName evidence="3">histidine kinase</fullName>
        <ecNumber evidence="3">2.7.13.3</ecNumber>
    </recommendedName>
</protein>
<feature type="coiled-coil region" evidence="14">
    <location>
        <begin position="359"/>
        <end position="397"/>
    </location>
</feature>